<protein>
    <recommendedName>
        <fullName evidence="2">Thioredoxin domain-containing protein</fullName>
    </recommendedName>
</protein>
<dbReference type="SUPFAM" id="SSF52833">
    <property type="entry name" value="Thioredoxin-like"/>
    <property type="match status" value="1"/>
</dbReference>
<dbReference type="InterPro" id="IPR000866">
    <property type="entry name" value="AhpC/TSA"/>
</dbReference>
<proteinExistence type="predicted"/>
<dbReference type="InterPro" id="IPR050553">
    <property type="entry name" value="Thioredoxin_ResA/DsbE_sf"/>
</dbReference>
<dbReference type="GO" id="GO:0016209">
    <property type="term" value="F:antioxidant activity"/>
    <property type="evidence" value="ECO:0007669"/>
    <property type="project" value="InterPro"/>
</dbReference>
<gene>
    <name evidence="3" type="ORF">METZ01_LOCUS290528</name>
</gene>
<reference evidence="3" key="1">
    <citation type="submission" date="2018-05" db="EMBL/GenBank/DDBJ databases">
        <authorList>
            <person name="Lanie J.A."/>
            <person name="Ng W.-L."/>
            <person name="Kazmierczak K.M."/>
            <person name="Andrzejewski T.M."/>
            <person name="Davidsen T.M."/>
            <person name="Wayne K.J."/>
            <person name="Tettelin H."/>
            <person name="Glass J.I."/>
            <person name="Rusch D."/>
            <person name="Podicherti R."/>
            <person name="Tsui H.-C.T."/>
            <person name="Winkler M.E."/>
        </authorList>
    </citation>
    <scope>NUCLEOTIDE SEQUENCE</scope>
</reference>
<evidence type="ECO:0000313" key="3">
    <source>
        <dbReference type="EMBL" id="SVC37674.1"/>
    </source>
</evidence>
<dbReference type="AlphaFoldDB" id="A0A382LLG7"/>
<organism evidence="3">
    <name type="scientific">marine metagenome</name>
    <dbReference type="NCBI Taxonomy" id="408172"/>
    <lineage>
        <taxon>unclassified sequences</taxon>
        <taxon>metagenomes</taxon>
        <taxon>ecological metagenomes</taxon>
    </lineage>
</organism>
<dbReference type="Gene3D" id="3.40.30.10">
    <property type="entry name" value="Glutaredoxin"/>
    <property type="match status" value="1"/>
</dbReference>
<feature type="transmembrane region" description="Helical" evidence="1">
    <location>
        <begin position="18"/>
        <end position="38"/>
    </location>
</feature>
<feature type="domain" description="Thioredoxin" evidence="2">
    <location>
        <begin position="44"/>
        <end position="192"/>
    </location>
</feature>
<sequence length="200" mass="22371">NPPHSDAPQSEPKPRSRWIYYLVYVGIIILGLVAGMYLGKLRNNNHTPPAPNFSFTLYQGAERLGSEELELSDLKGKPLVLNFWAGLCPPCRAEMDDLQIFNDRYSEKVTTLGIDLGQYLGLGSNEDALTLLEDMNLTYPTGFTEDPTVIEKYQIFGIPTTMFINSDGTIFRTWAGLLDEQVLVEISSEMLGNQMEQSAN</sequence>
<dbReference type="Pfam" id="PF00578">
    <property type="entry name" value="AhpC-TSA"/>
    <property type="match status" value="1"/>
</dbReference>
<dbReference type="PANTHER" id="PTHR42852">
    <property type="entry name" value="THIOL:DISULFIDE INTERCHANGE PROTEIN DSBE"/>
    <property type="match status" value="1"/>
</dbReference>
<dbReference type="EMBL" id="UINC01087905">
    <property type="protein sequence ID" value="SVC37674.1"/>
    <property type="molecule type" value="Genomic_DNA"/>
</dbReference>
<keyword evidence="1" id="KW-1133">Transmembrane helix</keyword>
<accession>A0A382LLG7</accession>
<dbReference type="GO" id="GO:0016491">
    <property type="term" value="F:oxidoreductase activity"/>
    <property type="evidence" value="ECO:0007669"/>
    <property type="project" value="InterPro"/>
</dbReference>
<dbReference type="InterPro" id="IPR013766">
    <property type="entry name" value="Thioredoxin_domain"/>
</dbReference>
<evidence type="ECO:0000256" key="1">
    <source>
        <dbReference type="SAM" id="Phobius"/>
    </source>
</evidence>
<dbReference type="InterPro" id="IPR036249">
    <property type="entry name" value="Thioredoxin-like_sf"/>
</dbReference>
<name>A0A382LLG7_9ZZZZ</name>
<dbReference type="CDD" id="cd02966">
    <property type="entry name" value="TlpA_like_family"/>
    <property type="match status" value="1"/>
</dbReference>
<keyword evidence="1" id="KW-0472">Membrane</keyword>
<feature type="non-terminal residue" evidence="3">
    <location>
        <position position="1"/>
    </location>
</feature>
<evidence type="ECO:0000259" key="2">
    <source>
        <dbReference type="PROSITE" id="PS51352"/>
    </source>
</evidence>
<dbReference type="PROSITE" id="PS51352">
    <property type="entry name" value="THIOREDOXIN_2"/>
    <property type="match status" value="1"/>
</dbReference>
<dbReference type="PANTHER" id="PTHR42852:SF13">
    <property type="entry name" value="PROTEIN DIPZ"/>
    <property type="match status" value="1"/>
</dbReference>
<keyword evidence="1" id="KW-0812">Transmembrane</keyword>